<dbReference type="EMBL" id="CP018171">
    <property type="protein sequence ID" value="APH72501.1"/>
    <property type="molecule type" value="Genomic_DNA"/>
</dbReference>
<keyword evidence="1" id="KW-0472">Membrane</keyword>
<organism evidence="2 3">
    <name type="scientific">Aquibium oceanicum</name>
    <dbReference type="NCBI Taxonomy" id="1670800"/>
    <lineage>
        <taxon>Bacteria</taxon>
        <taxon>Pseudomonadati</taxon>
        <taxon>Pseudomonadota</taxon>
        <taxon>Alphaproteobacteria</taxon>
        <taxon>Hyphomicrobiales</taxon>
        <taxon>Phyllobacteriaceae</taxon>
        <taxon>Aquibium</taxon>
    </lineage>
</organism>
<evidence type="ECO:0008006" key="4">
    <source>
        <dbReference type="Google" id="ProtNLM"/>
    </source>
</evidence>
<dbReference type="Proteomes" id="UP000182840">
    <property type="component" value="Chromosome"/>
</dbReference>
<name>A0A1L3ST14_9HYPH</name>
<evidence type="ECO:0000256" key="1">
    <source>
        <dbReference type="SAM" id="Phobius"/>
    </source>
</evidence>
<protein>
    <recommendedName>
        <fullName evidence="4">PH domain-containing protein</fullName>
    </recommendedName>
</protein>
<feature type="transmembrane region" description="Helical" evidence="1">
    <location>
        <begin position="39"/>
        <end position="64"/>
    </location>
</feature>
<proteinExistence type="predicted"/>
<keyword evidence="3" id="KW-1185">Reference proteome</keyword>
<dbReference type="STRING" id="1670800.BSQ44_14885"/>
<keyword evidence="1" id="KW-0812">Transmembrane</keyword>
<feature type="transmembrane region" description="Helical" evidence="1">
    <location>
        <begin position="76"/>
        <end position="99"/>
    </location>
</feature>
<accession>A0A1L3ST14</accession>
<evidence type="ECO:0000313" key="2">
    <source>
        <dbReference type="EMBL" id="APH72501.1"/>
    </source>
</evidence>
<sequence>MAVDDLQNLSDRPAGGPARMTIRKTADGIGVYNPTRRKIALVLFLIVWLAGWSVGEFFALWGLFGSSSPFAVDLFLLVWVTAWTFGGLVVWSVVAWQLFGVEKLFLIDGGAIVTERGFGPFTRRKVFPVEKVTEVGYAPPAAKSAADGFLSRGKVKFMVDGKPAGFGIELDDKEAGQVVDLMRRFIERHTVEASPADEPGEAAATA</sequence>
<dbReference type="RefSeq" id="WP_072605531.1">
    <property type="nucleotide sequence ID" value="NZ_CP018171.1"/>
</dbReference>
<dbReference type="OrthoDB" id="8082231at2"/>
<reference evidence="3" key="1">
    <citation type="submission" date="2016-11" db="EMBL/GenBank/DDBJ databases">
        <title>Mesorhizobium oceanicum sp. nov., isolated from deep seawater in South China Sea.</title>
        <authorList>
            <person name="Fu G.-Y."/>
        </authorList>
    </citation>
    <scope>NUCLEOTIDE SEQUENCE [LARGE SCALE GENOMIC DNA]</scope>
    <source>
        <strain evidence="3">B7</strain>
    </source>
</reference>
<dbReference type="AlphaFoldDB" id="A0A1L3ST14"/>
<keyword evidence="1" id="KW-1133">Transmembrane helix</keyword>
<dbReference type="KEGG" id="meso:BSQ44_14885"/>
<gene>
    <name evidence="2" type="ORF">BSQ44_14885</name>
</gene>
<evidence type="ECO:0000313" key="3">
    <source>
        <dbReference type="Proteomes" id="UP000182840"/>
    </source>
</evidence>